<evidence type="ECO:0000256" key="1">
    <source>
        <dbReference type="ARBA" id="ARBA00022741"/>
    </source>
</evidence>
<comment type="caution">
    <text evidence="4">The sequence shown here is derived from an EMBL/GenBank/DDBJ whole genome shotgun (WGS) entry which is preliminary data.</text>
</comment>
<organism evidence="4">
    <name type="scientific">Ignisphaera aggregans</name>
    <dbReference type="NCBI Taxonomy" id="334771"/>
    <lineage>
        <taxon>Archaea</taxon>
        <taxon>Thermoproteota</taxon>
        <taxon>Thermoprotei</taxon>
        <taxon>Desulfurococcales</taxon>
        <taxon>Desulfurococcaceae</taxon>
        <taxon>Ignisphaera</taxon>
    </lineage>
</organism>
<dbReference type="Gene3D" id="3.40.50.300">
    <property type="entry name" value="P-loop containing nucleotide triphosphate hydrolases"/>
    <property type="match status" value="1"/>
</dbReference>
<keyword evidence="2 4" id="KW-0067">ATP-binding</keyword>
<dbReference type="SUPFAM" id="SSF52540">
    <property type="entry name" value="P-loop containing nucleoside triphosphate hydrolases"/>
    <property type="match status" value="1"/>
</dbReference>
<sequence length="280" mass="31420">MFLFILTLIQLEFWVLFVGIELVDLYAGYRGGQFILRGVDLRITSNTIILGPNGSGKTTLLRTILGVTVSKRGRVLIDGVDVDSVRGRPGLVATNLPEVVIFTRLPVKHVASYYLDVLGGDYEFFKDLATRLGGVEVLEKRFRELSAGLKKIVLNTLAIATRARYILLDEPFESLDPAKRVAMLKEIVRASGVKVMDTHATWLLRALPEWDTYLMAEGLVYGPLRPRELEELRVSKEPVEDAVLTIKLRTGNIYLSKTTGTTLSSLESLDKLYEVLTWQY</sequence>
<evidence type="ECO:0000256" key="2">
    <source>
        <dbReference type="ARBA" id="ARBA00022840"/>
    </source>
</evidence>
<dbReference type="InterPro" id="IPR003439">
    <property type="entry name" value="ABC_transporter-like_ATP-bd"/>
</dbReference>
<dbReference type="GO" id="GO:0016887">
    <property type="term" value="F:ATP hydrolysis activity"/>
    <property type="evidence" value="ECO:0007669"/>
    <property type="project" value="InterPro"/>
</dbReference>
<dbReference type="AlphaFoldDB" id="A0A7J3Z9K7"/>
<dbReference type="InterPro" id="IPR003593">
    <property type="entry name" value="AAA+_ATPase"/>
</dbReference>
<name>A0A7J3Z9K7_9CREN</name>
<dbReference type="EMBL" id="DRYQ01000116">
    <property type="protein sequence ID" value="HHQ51245.1"/>
    <property type="molecule type" value="Genomic_DNA"/>
</dbReference>
<protein>
    <submittedName>
        <fullName evidence="4">ABC transporter ATP-binding protein</fullName>
    </submittedName>
</protein>
<reference evidence="4" key="1">
    <citation type="journal article" date="2020" name="mSystems">
        <title>Genome- and Community-Level Interaction Insights into Carbon Utilization and Element Cycling Functions of Hydrothermarchaeota in Hydrothermal Sediment.</title>
        <authorList>
            <person name="Zhou Z."/>
            <person name="Liu Y."/>
            <person name="Xu W."/>
            <person name="Pan J."/>
            <person name="Luo Z.H."/>
            <person name="Li M."/>
        </authorList>
    </citation>
    <scope>NUCLEOTIDE SEQUENCE [LARGE SCALE GENOMIC DNA]</scope>
    <source>
        <strain evidence="4">SpSt-1105</strain>
    </source>
</reference>
<dbReference type="PROSITE" id="PS50893">
    <property type="entry name" value="ABC_TRANSPORTER_2"/>
    <property type="match status" value="1"/>
</dbReference>
<dbReference type="GO" id="GO:0005524">
    <property type="term" value="F:ATP binding"/>
    <property type="evidence" value="ECO:0007669"/>
    <property type="project" value="UniProtKB-KW"/>
</dbReference>
<proteinExistence type="predicted"/>
<dbReference type="InterPro" id="IPR027417">
    <property type="entry name" value="P-loop_NTPase"/>
</dbReference>
<keyword evidence="1" id="KW-0547">Nucleotide-binding</keyword>
<dbReference type="Pfam" id="PF00005">
    <property type="entry name" value="ABC_tran"/>
    <property type="match status" value="1"/>
</dbReference>
<evidence type="ECO:0000259" key="3">
    <source>
        <dbReference type="PROSITE" id="PS50893"/>
    </source>
</evidence>
<gene>
    <name evidence="4" type="ORF">ENM66_07860</name>
</gene>
<feature type="domain" description="ABC transporter" evidence="3">
    <location>
        <begin position="20"/>
        <end position="242"/>
    </location>
</feature>
<dbReference type="PANTHER" id="PTHR43850">
    <property type="entry name" value="ABC TRANSPORTER ATP-BINDING PROTEIN MA_4021-RELATED"/>
    <property type="match status" value="1"/>
</dbReference>
<evidence type="ECO:0000313" key="4">
    <source>
        <dbReference type="EMBL" id="HHQ51245.1"/>
    </source>
</evidence>
<dbReference type="PANTHER" id="PTHR43850:SF2">
    <property type="entry name" value="ABC TRANSPORTER ATP-BINDING PROTEIN MA_4021-RELATED"/>
    <property type="match status" value="1"/>
</dbReference>
<accession>A0A7J3Z9K7</accession>
<dbReference type="SMART" id="SM00382">
    <property type="entry name" value="AAA"/>
    <property type="match status" value="1"/>
</dbReference>